<dbReference type="PANTHER" id="PTHR23088">
    <property type="entry name" value="NITRILASE-RELATED"/>
    <property type="match status" value="1"/>
</dbReference>
<accession>A0A975FW88</accession>
<dbReference type="InterPro" id="IPR036526">
    <property type="entry name" value="C-N_Hydrolase_sf"/>
</dbReference>
<dbReference type="CDD" id="cd07197">
    <property type="entry name" value="nitrilase"/>
    <property type="match status" value="1"/>
</dbReference>
<organism evidence="3 4">
    <name type="scientific">Phenylobacterium montanum</name>
    <dbReference type="NCBI Taxonomy" id="2823693"/>
    <lineage>
        <taxon>Bacteria</taxon>
        <taxon>Pseudomonadati</taxon>
        <taxon>Pseudomonadota</taxon>
        <taxon>Alphaproteobacteria</taxon>
        <taxon>Caulobacterales</taxon>
        <taxon>Caulobacteraceae</taxon>
        <taxon>Phenylobacterium</taxon>
    </lineage>
</organism>
<keyword evidence="3" id="KW-0378">Hydrolase</keyword>
<dbReference type="EMBL" id="CP073078">
    <property type="protein sequence ID" value="QUD85958.1"/>
    <property type="molecule type" value="Genomic_DNA"/>
</dbReference>
<dbReference type="PROSITE" id="PS50263">
    <property type="entry name" value="CN_HYDROLASE"/>
    <property type="match status" value="1"/>
</dbReference>
<name>A0A975FW88_9CAUL</name>
<sequence>MGHLGIAGLQLDLGRGDNLDRIAAEVAATKRRLPWVDLVMLGELSAFGPGVASAQSLPGPAEARFVEVARENKVWLIPGSLYERVGDQLFNTAPVIAPDGTVVARCRKLYPFLPYEQGVAAGEVPTVFDMPGVGRIGVSICYDMWFPETTRSLACLGAEVVLHPSMTSTIDREAEKAIARASAAQNQLWFVDINVAGELGVGGSCAYGPGGEIVHEAGVGREVIALDLDLGHVRRTRERGWNGLGQTLKSFRDGPAPFAPYQPGGRSVPALTGLGALRTPPAREAEQ</sequence>
<dbReference type="Proteomes" id="UP000676409">
    <property type="component" value="Chromosome"/>
</dbReference>
<dbReference type="Gene3D" id="3.60.110.10">
    <property type="entry name" value="Carbon-nitrogen hydrolase"/>
    <property type="match status" value="1"/>
</dbReference>
<dbReference type="SUPFAM" id="SSF56317">
    <property type="entry name" value="Carbon-nitrogen hydrolase"/>
    <property type="match status" value="1"/>
</dbReference>
<evidence type="ECO:0000313" key="4">
    <source>
        <dbReference type="Proteomes" id="UP000676409"/>
    </source>
</evidence>
<gene>
    <name evidence="3" type="ORF">KCG34_12655</name>
</gene>
<dbReference type="RefSeq" id="WP_211936010.1">
    <property type="nucleotide sequence ID" value="NZ_CP073078.1"/>
</dbReference>
<dbReference type="InterPro" id="IPR001110">
    <property type="entry name" value="UPF0012_CS"/>
</dbReference>
<dbReference type="KEGG" id="caul:KCG34_12655"/>
<dbReference type="AlphaFoldDB" id="A0A975FW88"/>
<evidence type="ECO:0000256" key="1">
    <source>
        <dbReference type="ARBA" id="ARBA00010613"/>
    </source>
</evidence>
<dbReference type="InterPro" id="IPR003010">
    <property type="entry name" value="C-N_Hydrolase"/>
</dbReference>
<protein>
    <submittedName>
        <fullName evidence="3">Carbon-nitrogen hydrolase family protein</fullName>
    </submittedName>
</protein>
<dbReference type="GO" id="GO:0016787">
    <property type="term" value="F:hydrolase activity"/>
    <property type="evidence" value="ECO:0007669"/>
    <property type="project" value="UniProtKB-KW"/>
</dbReference>
<dbReference type="PROSITE" id="PS01227">
    <property type="entry name" value="UPF0012"/>
    <property type="match status" value="1"/>
</dbReference>
<evidence type="ECO:0000313" key="3">
    <source>
        <dbReference type="EMBL" id="QUD85958.1"/>
    </source>
</evidence>
<reference evidence="3" key="1">
    <citation type="submission" date="2021-04" db="EMBL/GenBank/DDBJ databases">
        <title>The complete genome sequence of Caulobacter sp. S6.</title>
        <authorList>
            <person name="Tang Y."/>
            <person name="Ouyang W."/>
            <person name="Liu Q."/>
            <person name="Huang B."/>
            <person name="Guo Z."/>
            <person name="Lei P."/>
        </authorList>
    </citation>
    <scope>NUCLEOTIDE SEQUENCE</scope>
    <source>
        <strain evidence="3">S6</strain>
    </source>
</reference>
<evidence type="ECO:0000259" key="2">
    <source>
        <dbReference type="PROSITE" id="PS50263"/>
    </source>
</evidence>
<keyword evidence="4" id="KW-1185">Reference proteome</keyword>
<comment type="similarity">
    <text evidence="1">Belongs to the carbon-nitrogen hydrolase superfamily. NIT1/NIT2 family.</text>
</comment>
<dbReference type="Pfam" id="PF00795">
    <property type="entry name" value="CN_hydrolase"/>
    <property type="match status" value="1"/>
</dbReference>
<proteinExistence type="inferred from homology"/>
<feature type="domain" description="CN hydrolase" evidence="2">
    <location>
        <begin position="1"/>
        <end position="230"/>
    </location>
</feature>
<dbReference type="PANTHER" id="PTHR23088:SF27">
    <property type="entry name" value="DEAMINATED GLUTATHIONE AMIDASE"/>
    <property type="match status" value="1"/>
</dbReference>